<comment type="caution">
    <text evidence="15">The sequence shown here is derived from an EMBL/GenBank/DDBJ whole genome shotgun (WGS) entry which is preliminary data.</text>
</comment>
<dbReference type="Proteomes" id="UP000283543">
    <property type="component" value="Unassembled WGS sequence"/>
</dbReference>
<dbReference type="GO" id="GO:0005471">
    <property type="term" value="F:ATP:ADP antiporter activity"/>
    <property type="evidence" value="ECO:0007669"/>
    <property type="project" value="UniProtKB-UniRule"/>
</dbReference>
<reference evidence="15 16" key="1">
    <citation type="submission" date="2018-08" db="EMBL/GenBank/DDBJ databases">
        <title>Aphanomyces genome sequencing and annotation.</title>
        <authorList>
            <person name="Minardi D."/>
            <person name="Oidtmann B."/>
            <person name="Van Der Giezen M."/>
            <person name="Studholme D.J."/>
        </authorList>
    </citation>
    <scope>NUCLEOTIDE SEQUENCE [LARGE SCALE GENOMIC DNA]</scope>
    <source>
        <strain evidence="15 16">Si</strain>
    </source>
</reference>
<dbReference type="GO" id="GO:0005743">
    <property type="term" value="C:mitochondrial inner membrane"/>
    <property type="evidence" value="ECO:0007669"/>
    <property type="project" value="UniProtKB-SubCell"/>
</dbReference>
<evidence type="ECO:0000256" key="7">
    <source>
        <dbReference type="ARBA" id="ARBA00022792"/>
    </source>
</evidence>
<evidence type="ECO:0000256" key="3">
    <source>
        <dbReference type="ARBA" id="ARBA00022448"/>
    </source>
</evidence>
<dbReference type="SUPFAM" id="SSF103506">
    <property type="entry name" value="Mitochondrial carrier"/>
    <property type="match status" value="1"/>
</dbReference>
<comment type="similarity">
    <text evidence="2 12">Belongs to the mitochondrial carrier (TC 2.A.29) family.</text>
</comment>
<evidence type="ECO:0000256" key="9">
    <source>
        <dbReference type="ARBA" id="ARBA00023128"/>
    </source>
</evidence>
<dbReference type="PANTHER" id="PTHR45635">
    <property type="entry name" value="ADP,ATP CARRIER PROTEIN 1-RELATED-RELATED"/>
    <property type="match status" value="1"/>
</dbReference>
<feature type="chain" id="PRO_5018664243" description="ADP/ATP translocase" evidence="14">
    <location>
        <begin position="19"/>
        <end position="188"/>
    </location>
</feature>
<dbReference type="InterPro" id="IPR002113">
    <property type="entry name" value="ADT_euk_type"/>
</dbReference>
<sequence length="188" mass="20438">MGFWRFFLCNMAAGGAAGATSLAAVYPLDFARTGSGPTSVSAAPPRPPWVVALPHGHVPHERPPGAVLGVRGVCGGDHRVPRVALWRVRHRSRRVADQGRPLVAKMDRRANGADRGGLLSYPLDTVRRRMMMQVGRPDVLYANTWHCWRTICTTEGVRRRSSKARAPTSSAGPGQPSSWSCTTKSKQC</sequence>
<dbReference type="EMBL" id="QUTB01007057">
    <property type="protein sequence ID" value="RHY47506.1"/>
    <property type="molecule type" value="Genomic_DNA"/>
</dbReference>
<keyword evidence="7" id="KW-0999">Mitochondrion inner membrane</keyword>
<keyword evidence="8" id="KW-1133">Transmembrane helix</keyword>
<evidence type="ECO:0000256" key="6">
    <source>
        <dbReference type="ARBA" id="ARBA00022737"/>
    </source>
</evidence>
<evidence type="ECO:0000313" key="16">
    <source>
        <dbReference type="Proteomes" id="UP000283543"/>
    </source>
</evidence>
<comment type="subunit">
    <text evidence="12">Monomer.</text>
</comment>
<dbReference type="InterPro" id="IPR023395">
    <property type="entry name" value="MCP_dom_sf"/>
</dbReference>
<feature type="region of interest" description="Disordered" evidence="13">
    <location>
        <begin position="158"/>
        <end position="188"/>
    </location>
</feature>
<keyword evidence="5" id="KW-0812">Transmembrane</keyword>
<keyword evidence="6" id="KW-0677">Repeat</keyword>
<evidence type="ECO:0000256" key="11">
    <source>
        <dbReference type="ARBA" id="ARBA00024143"/>
    </source>
</evidence>
<keyword evidence="3 12" id="KW-0813">Transport</keyword>
<protein>
    <recommendedName>
        <fullName evidence="12">ADP/ATP translocase</fullName>
    </recommendedName>
    <alternativeName>
        <fullName evidence="12">ADP,ATP carrier protein</fullName>
    </alternativeName>
</protein>
<feature type="compositionally biased region" description="Polar residues" evidence="13">
    <location>
        <begin position="167"/>
        <end position="188"/>
    </location>
</feature>
<evidence type="ECO:0000256" key="1">
    <source>
        <dbReference type="ARBA" id="ARBA00004448"/>
    </source>
</evidence>
<evidence type="ECO:0000256" key="8">
    <source>
        <dbReference type="ARBA" id="ARBA00022989"/>
    </source>
</evidence>
<proteinExistence type="inferred from homology"/>
<evidence type="ECO:0000256" key="2">
    <source>
        <dbReference type="ARBA" id="ARBA00006375"/>
    </source>
</evidence>
<gene>
    <name evidence="15" type="ORF">DYB34_011196</name>
</gene>
<dbReference type="Pfam" id="PF00153">
    <property type="entry name" value="Mito_carr"/>
    <property type="match status" value="1"/>
</dbReference>
<comment type="catalytic activity">
    <reaction evidence="11">
        <text>ADP(in) + ATP(out) = ADP(out) + ATP(in)</text>
        <dbReference type="Rhea" id="RHEA:34999"/>
        <dbReference type="ChEBI" id="CHEBI:30616"/>
        <dbReference type="ChEBI" id="CHEBI:456216"/>
    </reaction>
    <physiologicalReaction direction="left-to-right" evidence="11">
        <dbReference type="Rhea" id="RHEA:35000"/>
    </physiologicalReaction>
</comment>
<evidence type="ECO:0000256" key="13">
    <source>
        <dbReference type="SAM" id="MobiDB-lite"/>
    </source>
</evidence>
<evidence type="ECO:0000256" key="12">
    <source>
        <dbReference type="RuleBase" id="RU368008"/>
    </source>
</evidence>
<dbReference type="GO" id="GO:1990544">
    <property type="term" value="P:mitochondrial ATP transmembrane transport"/>
    <property type="evidence" value="ECO:0007669"/>
    <property type="project" value="InterPro"/>
</dbReference>
<accession>A0A3R6ZI28</accession>
<feature type="signal peptide" evidence="14">
    <location>
        <begin position="1"/>
        <end position="18"/>
    </location>
</feature>
<evidence type="ECO:0000256" key="5">
    <source>
        <dbReference type="ARBA" id="ARBA00022692"/>
    </source>
</evidence>
<dbReference type="GO" id="GO:0140021">
    <property type="term" value="P:mitochondrial ADP transmembrane transport"/>
    <property type="evidence" value="ECO:0007669"/>
    <property type="project" value="InterPro"/>
</dbReference>
<evidence type="ECO:0000313" key="15">
    <source>
        <dbReference type="EMBL" id="RHY47506.1"/>
    </source>
</evidence>
<organism evidence="15 16">
    <name type="scientific">Aphanomyces astaci</name>
    <name type="common">Crayfish plague agent</name>
    <dbReference type="NCBI Taxonomy" id="112090"/>
    <lineage>
        <taxon>Eukaryota</taxon>
        <taxon>Sar</taxon>
        <taxon>Stramenopiles</taxon>
        <taxon>Oomycota</taxon>
        <taxon>Saprolegniomycetes</taxon>
        <taxon>Saprolegniales</taxon>
        <taxon>Verrucalvaceae</taxon>
        <taxon>Aphanomyces</taxon>
    </lineage>
</organism>
<name>A0A3R6ZI28_APHAT</name>
<comment type="subcellular location">
    <subcellularLocation>
        <location evidence="12">Membrane</location>
        <topology evidence="12">Multi-pass membrane protein</topology>
    </subcellularLocation>
    <subcellularLocation>
        <location evidence="1">Mitochondrion inner membrane</location>
        <topology evidence="1">Multi-pass membrane protein</topology>
    </subcellularLocation>
</comment>
<keyword evidence="14" id="KW-0732">Signal</keyword>
<keyword evidence="4" id="KW-0050">Antiport</keyword>
<keyword evidence="10" id="KW-0472">Membrane</keyword>
<evidence type="ECO:0000256" key="4">
    <source>
        <dbReference type="ARBA" id="ARBA00022449"/>
    </source>
</evidence>
<comment type="function">
    <text evidence="12">Catalyzes the exchange of ADP and ATP across the membrane.</text>
</comment>
<dbReference type="Gene3D" id="1.50.40.10">
    <property type="entry name" value="Mitochondrial carrier domain"/>
    <property type="match status" value="1"/>
</dbReference>
<dbReference type="InterPro" id="IPR018108">
    <property type="entry name" value="MCP_transmembrane"/>
</dbReference>
<evidence type="ECO:0000256" key="14">
    <source>
        <dbReference type="SAM" id="SignalP"/>
    </source>
</evidence>
<dbReference type="AlphaFoldDB" id="A0A3R6ZI28"/>
<keyword evidence="9" id="KW-0496">Mitochondrion</keyword>
<dbReference type="PANTHER" id="PTHR45635:SF14">
    <property type="entry name" value="ADP_ATP TRANSLOCASE"/>
    <property type="match status" value="1"/>
</dbReference>
<evidence type="ECO:0000256" key="10">
    <source>
        <dbReference type="ARBA" id="ARBA00023136"/>
    </source>
</evidence>